<dbReference type="RefSeq" id="WP_013453080.1">
    <property type="nucleotide sequence ID" value="NC_014759.1"/>
</dbReference>
<keyword evidence="7" id="KW-0175">Coiled coil</keyword>
<evidence type="ECO:0000256" key="7">
    <source>
        <dbReference type="SAM" id="Coils"/>
    </source>
</evidence>
<dbReference type="HOGENOM" id="CLU_145918_4_3_10"/>
<accession>E4TTL2</accession>
<dbReference type="Gene3D" id="1.10.287.1040">
    <property type="entry name" value="Exonuclease VII, small subunit"/>
    <property type="match status" value="1"/>
</dbReference>
<keyword evidence="3" id="KW-0540">Nuclease</keyword>
<dbReference type="OrthoDB" id="9813898at2"/>
<proteinExistence type="inferred from homology"/>
<evidence type="ECO:0000256" key="2">
    <source>
        <dbReference type="ARBA" id="ARBA00022490"/>
    </source>
</evidence>
<evidence type="ECO:0000256" key="1">
    <source>
        <dbReference type="ARBA" id="ARBA00009998"/>
    </source>
</evidence>
<comment type="similarity">
    <text evidence="1">Belongs to the XseB family.</text>
</comment>
<evidence type="ECO:0000256" key="4">
    <source>
        <dbReference type="ARBA" id="ARBA00022801"/>
    </source>
</evidence>
<dbReference type="AlphaFoldDB" id="E4TTL2"/>
<reference evidence="8 9" key="1">
    <citation type="journal article" date="2011" name="Stand. Genomic Sci.">
        <title>Complete genome sequence of Marivirga tractuosa type strain (H-43).</title>
        <authorList>
            <person name="Pagani I."/>
            <person name="Chertkov O."/>
            <person name="Lapidus A."/>
            <person name="Lucas S."/>
            <person name="Del Rio T.G."/>
            <person name="Tice H."/>
            <person name="Copeland A."/>
            <person name="Cheng J.F."/>
            <person name="Nolan M."/>
            <person name="Saunders E."/>
            <person name="Pitluck S."/>
            <person name="Held B."/>
            <person name="Goodwin L."/>
            <person name="Liolios K."/>
            <person name="Ovchinikova G."/>
            <person name="Ivanova N."/>
            <person name="Mavromatis K."/>
            <person name="Pati A."/>
            <person name="Chen A."/>
            <person name="Palaniappan K."/>
            <person name="Land M."/>
            <person name="Hauser L."/>
            <person name="Jeffries C.D."/>
            <person name="Detter J.C."/>
            <person name="Han C."/>
            <person name="Tapia R."/>
            <person name="Ngatchou-Djao O.D."/>
            <person name="Rohde M."/>
            <person name="Goker M."/>
            <person name="Spring S."/>
            <person name="Sikorski J."/>
            <person name="Woyke T."/>
            <person name="Bristow J."/>
            <person name="Eisen J.A."/>
            <person name="Markowitz V."/>
            <person name="Hugenholtz P."/>
            <person name="Klenk H.P."/>
            <person name="Kyrpides N.C."/>
        </authorList>
    </citation>
    <scope>NUCLEOTIDE SEQUENCE [LARGE SCALE GENOMIC DNA]</scope>
    <source>
        <strain evidence="9">ATCC 23168 / DSM 4126 / NBRC 15989 / NCIMB 1408 / VKM B-1430 / H-43</strain>
    </source>
</reference>
<keyword evidence="5 8" id="KW-0269">Exonuclease</keyword>
<feature type="coiled-coil region" evidence="7">
    <location>
        <begin position="6"/>
        <end position="64"/>
    </location>
</feature>
<dbReference type="KEGG" id="mtt:Ftrac_0927"/>
<organism evidence="8 9">
    <name type="scientific">Marivirga tractuosa (strain ATCC 23168 / DSM 4126 / NBRC 15989 / NCIMB 1408 / VKM B-1430 / H-43)</name>
    <name type="common">Microscilla tractuosa</name>
    <name type="synonym">Flexibacter tractuosus</name>
    <dbReference type="NCBI Taxonomy" id="643867"/>
    <lineage>
        <taxon>Bacteria</taxon>
        <taxon>Pseudomonadati</taxon>
        <taxon>Bacteroidota</taxon>
        <taxon>Cytophagia</taxon>
        <taxon>Cytophagales</taxon>
        <taxon>Marivirgaceae</taxon>
        <taxon>Marivirga</taxon>
    </lineage>
</organism>
<evidence type="ECO:0000256" key="6">
    <source>
        <dbReference type="NCBIfam" id="TIGR01280"/>
    </source>
</evidence>
<dbReference type="GO" id="GO:0008855">
    <property type="term" value="F:exodeoxyribonuclease VII activity"/>
    <property type="evidence" value="ECO:0007669"/>
    <property type="project" value="UniProtKB-UniRule"/>
</dbReference>
<keyword evidence="4" id="KW-0378">Hydrolase</keyword>
<dbReference type="eggNOG" id="COG1722">
    <property type="taxonomic scope" value="Bacteria"/>
</dbReference>
<evidence type="ECO:0000313" key="8">
    <source>
        <dbReference type="EMBL" id="ADR20929.1"/>
    </source>
</evidence>
<dbReference type="InterPro" id="IPR037004">
    <property type="entry name" value="Exonuc_VII_ssu_sf"/>
</dbReference>
<dbReference type="GO" id="GO:0009318">
    <property type="term" value="C:exodeoxyribonuclease VII complex"/>
    <property type="evidence" value="ECO:0007669"/>
    <property type="project" value="UniProtKB-UniRule"/>
</dbReference>
<gene>
    <name evidence="8" type="ordered locus">Ftrac_0927</name>
</gene>
<dbReference type="NCBIfam" id="TIGR01280">
    <property type="entry name" value="xseB"/>
    <property type="match status" value="1"/>
</dbReference>
<evidence type="ECO:0000256" key="3">
    <source>
        <dbReference type="ARBA" id="ARBA00022722"/>
    </source>
</evidence>
<dbReference type="Proteomes" id="UP000008720">
    <property type="component" value="Chromosome"/>
</dbReference>
<protein>
    <recommendedName>
        <fullName evidence="6">Exodeoxyribonuclease VII small subunit</fullName>
        <ecNumber evidence="6">3.1.11.6</ecNumber>
    </recommendedName>
</protein>
<dbReference type="SUPFAM" id="SSF116842">
    <property type="entry name" value="XseB-like"/>
    <property type="match status" value="1"/>
</dbReference>
<evidence type="ECO:0000313" key="9">
    <source>
        <dbReference type="Proteomes" id="UP000008720"/>
    </source>
</evidence>
<dbReference type="EMBL" id="CP002349">
    <property type="protein sequence ID" value="ADR20929.1"/>
    <property type="molecule type" value="Genomic_DNA"/>
</dbReference>
<sequence>MAKKKELGYEESLRKLEEILHRVENEEIPIDQLTELVSESMGLLKNCKSMLKGAESKVEEAFNEMED</sequence>
<dbReference type="InterPro" id="IPR003761">
    <property type="entry name" value="Exonuc_VII_S"/>
</dbReference>
<dbReference type="EC" id="3.1.11.6" evidence="6"/>
<dbReference type="Pfam" id="PF02609">
    <property type="entry name" value="Exonuc_VII_S"/>
    <property type="match status" value="1"/>
</dbReference>
<dbReference type="GO" id="GO:0006308">
    <property type="term" value="P:DNA catabolic process"/>
    <property type="evidence" value="ECO:0007669"/>
    <property type="project" value="UniProtKB-UniRule"/>
</dbReference>
<dbReference type="STRING" id="643867.Ftrac_0927"/>
<name>E4TTL2_MARTH</name>
<keyword evidence="2" id="KW-0963">Cytoplasm</keyword>
<evidence type="ECO:0000256" key="5">
    <source>
        <dbReference type="ARBA" id="ARBA00022839"/>
    </source>
</evidence>
<keyword evidence="9" id="KW-1185">Reference proteome</keyword>